<evidence type="ECO:0000313" key="1">
    <source>
        <dbReference type="EMBL" id="KAB3853109.1"/>
    </source>
</evidence>
<proteinExistence type="predicted"/>
<evidence type="ECO:0000313" key="2">
    <source>
        <dbReference type="EMBL" id="MBV3490656.1"/>
    </source>
</evidence>
<dbReference type="Proteomes" id="UP000470332">
    <property type="component" value="Unassembled WGS sequence"/>
</dbReference>
<keyword evidence="1" id="KW-0808">Transferase</keyword>
<reference evidence="1 6" key="2">
    <citation type="journal article" date="2019" name="Nat. Med.">
        <title>A library of human gut bacterial isolates paired with longitudinal multiomics data enables mechanistic microbiome research.</title>
        <authorList>
            <person name="Poyet M."/>
            <person name="Groussin M."/>
            <person name="Gibbons S.M."/>
            <person name="Avila-Pacheco J."/>
            <person name="Jiang X."/>
            <person name="Kearney S.M."/>
            <person name="Perrotta A.R."/>
            <person name="Berdy B."/>
            <person name="Zhao S."/>
            <person name="Lieberman T.D."/>
            <person name="Swanson P.K."/>
            <person name="Smith M."/>
            <person name="Roesemann S."/>
            <person name="Alexander J.E."/>
            <person name="Rich S.A."/>
            <person name="Livny J."/>
            <person name="Vlamakis H."/>
            <person name="Clish C."/>
            <person name="Bullock K."/>
            <person name="Deik A."/>
            <person name="Scott J."/>
            <person name="Pierce K.A."/>
            <person name="Xavier R.J."/>
            <person name="Alm E.J."/>
        </authorList>
    </citation>
    <scope>NUCLEOTIDE SEQUENCE [LARGE SCALE GENOMIC DNA]</scope>
    <source>
        <strain evidence="1 6">BIOML-A9</strain>
    </source>
</reference>
<dbReference type="Proteomes" id="UP000524321">
    <property type="component" value="Unassembled WGS sequence"/>
</dbReference>
<dbReference type="Proteomes" id="UP000758576">
    <property type="component" value="Unassembled WGS sequence"/>
</dbReference>
<gene>
    <name evidence="4" type="ORF">DW105_19750</name>
    <name evidence="1" type="ORF">GAS37_22310</name>
    <name evidence="3" type="ORF">HUV05_21800</name>
    <name evidence="2" type="ORF">KSX14_18950</name>
</gene>
<reference evidence="3 7" key="4">
    <citation type="submission" date="2020-07" db="EMBL/GenBank/DDBJ databases">
        <title>Bacterial metabolism rescues the inhibition of intestinal drug absorption by food and drug additives.</title>
        <authorList>
            <person name="Zou L."/>
            <person name="Spanogiannopoulos P."/>
            <person name="Chien H.-C."/>
            <person name="Pieper L.M."/>
            <person name="Cai W."/>
            <person name="Khuri N."/>
            <person name="Pottel J."/>
            <person name="Vora B."/>
            <person name="Ni Z."/>
            <person name="Tsakalozou E."/>
            <person name="Zhang W."/>
            <person name="Shoichet B.K."/>
            <person name="Giacomini K.M."/>
            <person name="Turnbaugh P.J."/>
        </authorList>
    </citation>
    <scope>NUCLEOTIDE SEQUENCE [LARGE SCALE GENOMIC DNA]</scope>
    <source>
        <strain evidence="3 7">B33</strain>
    </source>
</reference>
<evidence type="ECO:0000313" key="5">
    <source>
        <dbReference type="Proteomes" id="UP000283958"/>
    </source>
</evidence>
<reference evidence="2" key="5">
    <citation type="submission" date="2021-06" db="EMBL/GenBank/DDBJ databases">
        <title>Collection of gut derived symbiotic bacterial strains cultured from healthy donors.</title>
        <authorList>
            <person name="Lin H."/>
            <person name="Littmann E."/>
            <person name="Pamer E.G."/>
        </authorList>
    </citation>
    <scope>NUCLEOTIDE SEQUENCE</scope>
    <source>
        <strain evidence="2">MSK.19.85</strain>
    </source>
</reference>
<dbReference type="EMBL" id="QRMN01000072">
    <property type="protein sequence ID" value="RHJ70542.1"/>
    <property type="molecule type" value="Genomic_DNA"/>
</dbReference>
<name>A0A415Q1L1_PHOVU</name>
<dbReference type="SUPFAM" id="SSF53756">
    <property type="entry name" value="UDP-Glycosyltransferase/glycogen phosphorylase"/>
    <property type="match status" value="1"/>
</dbReference>
<reference evidence="3 7" key="3">
    <citation type="submission" date="2020-04" db="EMBL/GenBank/DDBJ databases">
        <authorList>
            <person name="Pieper L."/>
        </authorList>
    </citation>
    <scope>NUCLEOTIDE SEQUENCE [LARGE SCALE GENOMIC DNA]</scope>
    <source>
        <strain evidence="3 7">B33</strain>
    </source>
</reference>
<evidence type="ECO:0000313" key="4">
    <source>
        <dbReference type="EMBL" id="RHJ70542.1"/>
    </source>
</evidence>
<dbReference type="AlphaFoldDB" id="A0A415Q1L1"/>
<evidence type="ECO:0000313" key="8">
    <source>
        <dbReference type="Proteomes" id="UP000758576"/>
    </source>
</evidence>
<dbReference type="RefSeq" id="WP_118327966.1">
    <property type="nucleotide sequence ID" value="NZ_JABWDE010000090.1"/>
</dbReference>
<dbReference type="Pfam" id="PF13692">
    <property type="entry name" value="Glyco_trans_1_4"/>
    <property type="match status" value="1"/>
</dbReference>
<dbReference type="Proteomes" id="UP000283958">
    <property type="component" value="Unassembled WGS sequence"/>
</dbReference>
<dbReference type="Gene3D" id="3.40.50.2000">
    <property type="entry name" value="Glycogen Phosphorylase B"/>
    <property type="match status" value="1"/>
</dbReference>
<reference evidence="4 5" key="1">
    <citation type="submission" date="2018-08" db="EMBL/GenBank/DDBJ databases">
        <title>A genome reference for cultivated species of the human gut microbiota.</title>
        <authorList>
            <person name="Zou Y."/>
            <person name="Xue W."/>
            <person name="Luo G."/>
        </authorList>
    </citation>
    <scope>NUCLEOTIDE SEQUENCE [LARGE SCALE GENOMIC DNA]</scope>
    <source>
        <strain evidence="4 5">AM09-18</strain>
    </source>
</reference>
<organism evidence="2 8">
    <name type="scientific">Phocaeicola vulgatus</name>
    <name type="common">Bacteroides vulgatus</name>
    <dbReference type="NCBI Taxonomy" id="821"/>
    <lineage>
        <taxon>Bacteria</taxon>
        <taxon>Pseudomonadati</taxon>
        <taxon>Bacteroidota</taxon>
        <taxon>Bacteroidia</taxon>
        <taxon>Bacteroidales</taxon>
        <taxon>Bacteroidaceae</taxon>
        <taxon>Phocaeicola</taxon>
    </lineage>
</organism>
<dbReference type="EMBL" id="WCXA01000078">
    <property type="protein sequence ID" value="KAB3853109.1"/>
    <property type="molecule type" value="Genomic_DNA"/>
</dbReference>
<protein>
    <submittedName>
        <fullName evidence="1 2">Glycosyltransferase</fullName>
    </submittedName>
</protein>
<dbReference type="EMBL" id="JABWDJ010000195">
    <property type="protein sequence ID" value="NVB76089.1"/>
    <property type="molecule type" value="Genomic_DNA"/>
</dbReference>
<evidence type="ECO:0000313" key="3">
    <source>
        <dbReference type="EMBL" id="NVB76089.1"/>
    </source>
</evidence>
<accession>A0A415Q1L1</accession>
<evidence type="ECO:0000313" key="6">
    <source>
        <dbReference type="Proteomes" id="UP000470332"/>
    </source>
</evidence>
<comment type="caution">
    <text evidence="2">The sequence shown here is derived from an EMBL/GenBank/DDBJ whole genome shotgun (WGS) entry which is preliminary data.</text>
</comment>
<evidence type="ECO:0000313" key="7">
    <source>
        <dbReference type="Proteomes" id="UP000524321"/>
    </source>
</evidence>
<sequence>MKKILVISANPAPPIQAGNQKCIIEYCNLLHNIGCEVYFLYIEGRQKAPIEMFNYWGEKLFVYKKQLQKDIIKRTLIVLRAKLLGYNHVDDLYPIGLTKYVKKLQQEMDFNAIIINYINLSKLFKSQFNCKKILFTHDCMTFKKAHLGVCSFWFDLTPNQEAKGLRRCDTILSIQENESIFFRYLYPGGNVKTIYSYFKAVPQPLTGNKNILFLSGKSDLNINGINYFIRDVFPLVLQKEPDAKLIIGGSICDSLFTIDENSIVKIGRVDNVEQFYALGDIAINPVYQGTGLKIKTFEALSYGKVTIVHPHSAEGIYDKFNAPIIQCKTPSEYATHLIEMLSNIEKRKEISNKSIEYIHSLNLYIAQQYKEVIMQ</sequence>
<dbReference type="EMBL" id="JAHOGA010000072">
    <property type="protein sequence ID" value="MBV3490656.1"/>
    <property type="molecule type" value="Genomic_DNA"/>
</dbReference>
<dbReference type="GO" id="GO:0016740">
    <property type="term" value="F:transferase activity"/>
    <property type="evidence" value="ECO:0007669"/>
    <property type="project" value="UniProtKB-KW"/>
</dbReference>